<dbReference type="EMBL" id="NKUJ01000182">
    <property type="protein sequence ID" value="RMJ11006.1"/>
    <property type="molecule type" value="Genomic_DNA"/>
</dbReference>
<accession>A0A3M2S0C6</accession>
<gene>
    <name evidence="3" type="ORF">CDV36_009349</name>
</gene>
<feature type="compositionally biased region" description="Low complexity" evidence="2">
    <location>
        <begin position="16"/>
        <end position="37"/>
    </location>
</feature>
<name>A0A3M2S0C6_9HYPO</name>
<comment type="caution">
    <text evidence="3">The sequence shown here is derived from an EMBL/GenBank/DDBJ whole genome shotgun (WGS) entry which is preliminary data.</text>
</comment>
<feature type="region of interest" description="Disordered" evidence="2">
    <location>
        <begin position="1"/>
        <end position="42"/>
    </location>
</feature>
<keyword evidence="4" id="KW-1185">Reference proteome</keyword>
<proteinExistence type="predicted"/>
<dbReference type="Proteomes" id="UP000277212">
    <property type="component" value="Unassembled WGS sequence"/>
</dbReference>
<dbReference type="AlphaFoldDB" id="A0A3M2S0C6"/>
<keyword evidence="1" id="KW-0175">Coiled coil</keyword>
<evidence type="ECO:0000313" key="3">
    <source>
        <dbReference type="EMBL" id="RMJ11006.1"/>
    </source>
</evidence>
<evidence type="ECO:0000256" key="2">
    <source>
        <dbReference type="SAM" id="MobiDB-lite"/>
    </source>
</evidence>
<feature type="region of interest" description="Disordered" evidence="2">
    <location>
        <begin position="190"/>
        <end position="217"/>
    </location>
</feature>
<reference evidence="3 4" key="1">
    <citation type="submission" date="2017-06" db="EMBL/GenBank/DDBJ databases">
        <title>Comparative genomic analysis of Ambrosia Fusariam Clade fungi.</title>
        <authorList>
            <person name="Stajich J.E."/>
            <person name="Carrillo J."/>
            <person name="Kijimoto T."/>
            <person name="Eskalen A."/>
            <person name="O'Donnell K."/>
            <person name="Kasson M."/>
        </authorList>
    </citation>
    <scope>NUCLEOTIDE SEQUENCE [LARGE SCALE GENOMIC DNA]</scope>
    <source>
        <strain evidence="3">UCR3666</strain>
    </source>
</reference>
<feature type="coiled-coil region" evidence="1">
    <location>
        <begin position="126"/>
        <end position="160"/>
    </location>
</feature>
<dbReference type="OrthoDB" id="5040307at2759"/>
<evidence type="ECO:0000256" key="1">
    <source>
        <dbReference type="SAM" id="Coils"/>
    </source>
</evidence>
<sequence length="340" mass="38862">MALQRRRSFPVQLLVSPEPSQPRSSPPLSQLSSDSMPGPISKLVKPSNEFMVKAEALASMNFELGLRHAHAHALRLEAQVHRVVAKTADDQDYRRKHEDRLTMVIREVEAVKLHMARFDGEPVVTRAEIDKVKQEILQEMQDWRRELNDLRAKLDAMKAEGGIETPKIEKEPEVNSPTQGAFIPSLMCPPSVPSPSSPTRTLPAGKPSPRRETRAMRRERLVNRQQQFVLSSDYEDRITETINSTKRWNREHKVTKCSDPEFIGNYLMKQGRRDPGIAKVLQQAIQKRAFRAIKTATGEPWRPHNLTELCHSVSWRDVIDAATEVLVTKRHRTVQVLNQM</sequence>
<evidence type="ECO:0000313" key="4">
    <source>
        <dbReference type="Proteomes" id="UP000277212"/>
    </source>
</evidence>
<protein>
    <submittedName>
        <fullName evidence="3">Uncharacterized protein</fullName>
    </submittedName>
</protein>
<organism evidence="3 4">
    <name type="scientific">Fusarium kuroshium</name>
    <dbReference type="NCBI Taxonomy" id="2010991"/>
    <lineage>
        <taxon>Eukaryota</taxon>
        <taxon>Fungi</taxon>
        <taxon>Dikarya</taxon>
        <taxon>Ascomycota</taxon>
        <taxon>Pezizomycotina</taxon>
        <taxon>Sordariomycetes</taxon>
        <taxon>Hypocreomycetidae</taxon>
        <taxon>Hypocreales</taxon>
        <taxon>Nectriaceae</taxon>
        <taxon>Fusarium</taxon>
        <taxon>Fusarium solani species complex</taxon>
    </lineage>
</organism>